<evidence type="ECO:0000256" key="3">
    <source>
        <dbReference type="ARBA" id="ARBA00009677"/>
    </source>
</evidence>
<accession>A0A7T0BUV3</accession>
<dbReference type="GO" id="GO:0005198">
    <property type="term" value="F:structural molecule activity"/>
    <property type="evidence" value="ECO:0007669"/>
    <property type="project" value="UniProtKB-UniRule"/>
</dbReference>
<dbReference type="PANTHER" id="PTHR30033:SF1">
    <property type="entry name" value="FLAGELLAR HOOK-ASSOCIATED PROTEIN 1"/>
    <property type="match status" value="1"/>
</dbReference>
<organism evidence="11 12">
    <name type="scientific">Candidatus Nitronauta litoralis</name>
    <dbReference type="NCBI Taxonomy" id="2705533"/>
    <lineage>
        <taxon>Bacteria</taxon>
        <taxon>Pseudomonadati</taxon>
        <taxon>Nitrospinota/Tectimicrobiota group</taxon>
        <taxon>Nitrospinota</taxon>
        <taxon>Nitrospinia</taxon>
        <taxon>Nitrospinales</taxon>
        <taxon>Nitrospinaceae</taxon>
        <taxon>Candidatus Nitronauta</taxon>
    </lineage>
</organism>
<evidence type="ECO:0000256" key="4">
    <source>
        <dbReference type="ARBA" id="ARBA00016244"/>
    </source>
</evidence>
<dbReference type="KEGG" id="nli:G3M70_05690"/>
<keyword evidence="11" id="KW-0969">Cilium</keyword>
<protein>
    <recommendedName>
        <fullName evidence="4 7">Flagellar hook-associated protein 1</fullName>
        <shortName evidence="7">HAP1</shortName>
    </recommendedName>
</protein>
<dbReference type="Pfam" id="PF00460">
    <property type="entry name" value="Flg_bb_rod"/>
    <property type="match status" value="1"/>
</dbReference>
<dbReference type="GO" id="GO:0044780">
    <property type="term" value="P:bacterial-type flagellum assembly"/>
    <property type="evidence" value="ECO:0007669"/>
    <property type="project" value="InterPro"/>
</dbReference>
<evidence type="ECO:0000256" key="2">
    <source>
        <dbReference type="ARBA" id="ARBA00004613"/>
    </source>
</evidence>
<dbReference type="InterPro" id="IPR010930">
    <property type="entry name" value="Flg_bb/hook_C_dom"/>
</dbReference>
<comment type="similarity">
    <text evidence="3 7">Belongs to the flagella basal body rod proteins family.</text>
</comment>
<dbReference type="InterPro" id="IPR053927">
    <property type="entry name" value="FlgK_helical"/>
</dbReference>
<dbReference type="InterPro" id="IPR002371">
    <property type="entry name" value="FlgK"/>
</dbReference>
<dbReference type="Pfam" id="PF22638">
    <property type="entry name" value="FlgK_D1"/>
    <property type="match status" value="1"/>
</dbReference>
<keyword evidence="6 7" id="KW-0975">Bacterial flagellum</keyword>
<dbReference type="PANTHER" id="PTHR30033">
    <property type="entry name" value="FLAGELLAR HOOK-ASSOCIATED PROTEIN 1"/>
    <property type="match status" value="1"/>
</dbReference>
<feature type="domain" description="Flagellar basal body rod protein N-terminal" evidence="8">
    <location>
        <begin position="18"/>
        <end position="39"/>
    </location>
</feature>
<evidence type="ECO:0000256" key="5">
    <source>
        <dbReference type="ARBA" id="ARBA00022525"/>
    </source>
</evidence>
<dbReference type="AlphaFoldDB" id="A0A7T0BUV3"/>
<evidence type="ECO:0000259" key="10">
    <source>
        <dbReference type="Pfam" id="PF22638"/>
    </source>
</evidence>
<proteinExistence type="inferred from homology"/>
<dbReference type="GO" id="GO:0005576">
    <property type="term" value="C:extracellular region"/>
    <property type="evidence" value="ECO:0007669"/>
    <property type="project" value="UniProtKB-SubCell"/>
</dbReference>
<evidence type="ECO:0000259" key="9">
    <source>
        <dbReference type="Pfam" id="PF06429"/>
    </source>
</evidence>
<evidence type="ECO:0000313" key="11">
    <source>
        <dbReference type="EMBL" id="QPJ61406.1"/>
    </source>
</evidence>
<feature type="domain" description="Flagellar hook-associated protein FlgK helical" evidence="10">
    <location>
        <begin position="97"/>
        <end position="332"/>
    </location>
</feature>
<reference evidence="11 12" key="1">
    <citation type="submission" date="2020-02" db="EMBL/GenBank/DDBJ databases">
        <title>Genomic and physiological characterization of two novel Nitrospinaceae genera.</title>
        <authorList>
            <person name="Mueller A.J."/>
            <person name="Jung M.-Y."/>
            <person name="Strachan C.R."/>
            <person name="Herbold C.W."/>
            <person name="Kirkegaard R.H."/>
            <person name="Daims H."/>
        </authorList>
    </citation>
    <scope>NUCLEOTIDE SEQUENCE [LARGE SCALE GENOMIC DNA]</scope>
    <source>
        <strain evidence="11">EB</strain>
    </source>
</reference>
<gene>
    <name evidence="7 11" type="primary">flgK</name>
    <name evidence="11" type="ORF">G3M70_05690</name>
</gene>
<evidence type="ECO:0000256" key="7">
    <source>
        <dbReference type="RuleBase" id="RU362065"/>
    </source>
</evidence>
<dbReference type="InterPro" id="IPR001444">
    <property type="entry name" value="Flag_bb_rod_N"/>
</dbReference>
<evidence type="ECO:0000259" key="8">
    <source>
        <dbReference type="Pfam" id="PF00460"/>
    </source>
</evidence>
<dbReference type="Proteomes" id="UP000594688">
    <property type="component" value="Chromosome"/>
</dbReference>
<feature type="domain" description="Flagellar basal-body/hook protein C-terminal" evidence="9">
    <location>
        <begin position="523"/>
        <end position="560"/>
    </location>
</feature>
<evidence type="ECO:0000256" key="6">
    <source>
        <dbReference type="ARBA" id="ARBA00023143"/>
    </source>
</evidence>
<dbReference type="Pfam" id="PF06429">
    <property type="entry name" value="Flg_bbr_C"/>
    <property type="match status" value="1"/>
</dbReference>
<name>A0A7T0BUV3_9BACT</name>
<keyword evidence="11" id="KW-0966">Cell projection</keyword>
<dbReference type="EMBL" id="CP048685">
    <property type="protein sequence ID" value="QPJ61406.1"/>
    <property type="molecule type" value="Genomic_DNA"/>
</dbReference>
<comment type="subcellular location">
    <subcellularLocation>
        <location evidence="1 7">Bacterial flagellum</location>
    </subcellularLocation>
    <subcellularLocation>
        <location evidence="2 7">Secreted</location>
    </subcellularLocation>
</comment>
<evidence type="ECO:0000313" key="12">
    <source>
        <dbReference type="Proteomes" id="UP000594688"/>
    </source>
</evidence>
<dbReference type="SUPFAM" id="SSF64518">
    <property type="entry name" value="Phase 1 flagellin"/>
    <property type="match status" value="1"/>
</dbReference>
<sequence>MTTSIFSIMTEGKRSLLAQQLAIEVTGNNIANVQTPGFTRQTVNLENSTPRQIGLGQLGTGVNVKSITRNFDRFVFAQTLTESTPMGNFKIRKEGFDRLELLFNETTGRSINTEMNNLFSSFEDLAANPTGLPERTTIQGNARSLSLAFNTIGNTIFQERQNLDLMVQDTVSEINSLLSGIAQLNRTIFQNENIGTTSTANDLRDERDRMLKDLSQFIDATLVDEQNNQVRLTLADGTPLVLGLTDFPLSTQLNGDNSGFKDILVSDGQNGTVNITNQINGGKLRGLLDLRDRDVPAIKDQFDRLAAGLVREFNRVHREGFGLDGGSGRDFFTTLQPTVRSSVMNTGSAVVSMTNASPTTASIDQYQMRFTGAGSFDLINQTTGAASGTFVFTPGSTFNLANGLAVTITGAAAAGDIVNFSVSEDAAAKLSLDTTIAVDGSKIAAGLNGTGDGKNATRMSQLQNDLLFDGNSLVNSGSGAFTFGEFYNSLVSGIGVDSRSIQSAVTAQEGVMLQLNNRRESLSGVSIDEEMINLIKFQQAFAAAARLINVAEEMLDVLANRI</sequence>
<dbReference type="GO" id="GO:0009424">
    <property type="term" value="C:bacterial-type flagellum hook"/>
    <property type="evidence" value="ECO:0007669"/>
    <property type="project" value="UniProtKB-UniRule"/>
</dbReference>
<keyword evidence="5 7" id="KW-0964">Secreted</keyword>
<dbReference type="PRINTS" id="PR01005">
    <property type="entry name" value="FLGHOOKAP1"/>
</dbReference>
<dbReference type="NCBIfam" id="TIGR02492">
    <property type="entry name" value="flgK_ends"/>
    <property type="match status" value="1"/>
</dbReference>
<evidence type="ECO:0000256" key="1">
    <source>
        <dbReference type="ARBA" id="ARBA00004365"/>
    </source>
</evidence>
<keyword evidence="11" id="KW-0282">Flagellum</keyword>